<dbReference type="FunFam" id="2.30.30.280:FF:000001">
    <property type="entry name" value="tRNA-specific 2-thiouridylase MnmA"/>
    <property type="match status" value="1"/>
</dbReference>
<dbReference type="Pfam" id="PF20259">
    <property type="entry name" value="tRNA_Me_trans_M"/>
    <property type="match status" value="1"/>
</dbReference>
<keyword evidence="13" id="KW-1185">Reference proteome</keyword>
<keyword evidence="1 9" id="KW-0820">tRNA-binding</keyword>
<dbReference type="GO" id="GO:0000049">
    <property type="term" value="F:tRNA binding"/>
    <property type="evidence" value="ECO:0007669"/>
    <property type="project" value="UniProtKB-KW"/>
</dbReference>
<keyword evidence="7" id="KW-1015">Disulfide bond</keyword>
<comment type="catalytic activity">
    <reaction evidence="8 9">
        <text>S-sulfanyl-L-cysteinyl-[protein] + uridine(34) in tRNA + AH2 + ATP = 2-thiouridine(34) in tRNA + L-cysteinyl-[protein] + A + AMP + diphosphate + H(+)</text>
        <dbReference type="Rhea" id="RHEA:47032"/>
        <dbReference type="Rhea" id="RHEA-COMP:10131"/>
        <dbReference type="Rhea" id="RHEA-COMP:11726"/>
        <dbReference type="Rhea" id="RHEA-COMP:11727"/>
        <dbReference type="Rhea" id="RHEA-COMP:11728"/>
        <dbReference type="ChEBI" id="CHEBI:13193"/>
        <dbReference type="ChEBI" id="CHEBI:15378"/>
        <dbReference type="ChEBI" id="CHEBI:17499"/>
        <dbReference type="ChEBI" id="CHEBI:29950"/>
        <dbReference type="ChEBI" id="CHEBI:30616"/>
        <dbReference type="ChEBI" id="CHEBI:33019"/>
        <dbReference type="ChEBI" id="CHEBI:61963"/>
        <dbReference type="ChEBI" id="CHEBI:65315"/>
        <dbReference type="ChEBI" id="CHEBI:87170"/>
        <dbReference type="ChEBI" id="CHEBI:456215"/>
        <dbReference type="EC" id="2.8.1.13"/>
    </reaction>
</comment>
<dbReference type="EC" id="2.8.1.13" evidence="9"/>
<name>A0A9Q7EW06_9BACT</name>
<feature type="active site" description="Nucleophile" evidence="9">
    <location>
        <position position="91"/>
    </location>
</feature>
<dbReference type="Proteomes" id="UP000671879">
    <property type="component" value="Chromosome"/>
</dbReference>
<keyword evidence="2 9" id="KW-0808">Transferase</keyword>
<keyword evidence="5 9" id="KW-0067">ATP-binding</keyword>
<dbReference type="GO" id="GO:0002143">
    <property type="term" value="P:tRNA wobble position uridine thiolation"/>
    <property type="evidence" value="ECO:0007669"/>
    <property type="project" value="TreeGrafter"/>
</dbReference>
<organism evidence="12 13">
    <name type="scientific">Aminithiophilus ramosus</name>
    <dbReference type="NCBI Taxonomy" id="3029084"/>
    <lineage>
        <taxon>Bacteria</taxon>
        <taxon>Thermotogati</taxon>
        <taxon>Synergistota</taxon>
        <taxon>Synergistia</taxon>
        <taxon>Synergistales</taxon>
        <taxon>Aminithiophilaceae</taxon>
        <taxon>Aminithiophilus</taxon>
    </lineage>
</organism>
<keyword evidence="4 9" id="KW-0547">Nucleotide-binding</keyword>
<evidence type="ECO:0000256" key="7">
    <source>
        <dbReference type="ARBA" id="ARBA00023157"/>
    </source>
</evidence>
<dbReference type="RefSeq" id="WP_407649527.1">
    <property type="nucleotide sequence ID" value="NZ_CP072943.1"/>
</dbReference>
<dbReference type="GO" id="GO:0005524">
    <property type="term" value="F:ATP binding"/>
    <property type="evidence" value="ECO:0007669"/>
    <property type="project" value="UniProtKB-KW"/>
</dbReference>
<dbReference type="GO" id="GO:0005737">
    <property type="term" value="C:cytoplasm"/>
    <property type="evidence" value="ECO:0007669"/>
    <property type="project" value="UniProtKB-SubCell"/>
</dbReference>
<feature type="active site" description="Cysteine persulfide intermediate" evidence="9">
    <location>
        <position position="187"/>
    </location>
</feature>
<dbReference type="InterPro" id="IPR046885">
    <property type="entry name" value="MnmA-like_C"/>
</dbReference>
<dbReference type="PANTHER" id="PTHR11933">
    <property type="entry name" value="TRNA 5-METHYLAMINOMETHYL-2-THIOURIDYLATE -METHYLTRANSFERASE"/>
    <property type="match status" value="1"/>
</dbReference>
<evidence type="ECO:0000256" key="1">
    <source>
        <dbReference type="ARBA" id="ARBA00022555"/>
    </source>
</evidence>
<feature type="domain" description="tRNA-specific 2-thiouridylase MnmA-like central" evidence="11">
    <location>
        <begin position="198"/>
        <end position="253"/>
    </location>
</feature>
<dbReference type="InterPro" id="IPR046884">
    <property type="entry name" value="MnmA-like_central"/>
</dbReference>
<keyword evidence="6 9" id="KW-0694">RNA-binding</keyword>
<feature type="binding site" evidence="9">
    <location>
        <begin position="7"/>
        <end position="14"/>
    </location>
    <ligand>
        <name>ATP</name>
        <dbReference type="ChEBI" id="CHEBI:30616"/>
    </ligand>
</feature>
<protein>
    <recommendedName>
        <fullName evidence="9">tRNA-specific 2-thiouridylase MnmA</fullName>
        <ecNumber evidence="9">2.8.1.13</ecNumber>
    </recommendedName>
</protein>
<dbReference type="InterPro" id="IPR023382">
    <property type="entry name" value="MnmA-like_central_sf"/>
</dbReference>
<dbReference type="InterPro" id="IPR014729">
    <property type="entry name" value="Rossmann-like_a/b/a_fold"/>
</dbReference>
<comment type="subcellular location">
    <subcellularLocation>
        <location evidence="9">Cytoplasm</location>
    </subcellularLocation>
</comment>
<feature type="binding site" evidence="9">
    <location>
        <position position="33"/>
    </location>
    <ligand>
        <name>ATP</name>
        <dbReference type="ChEBI" id="CHEBI:30616"/>
    </ligand>
</feature>
<feature type="region of interest" description="Interaction with tRNA" evidence="9">
    <location>
        <begin position="284"/>
        <end position="285"/>
    </location>
</feature>
<evidence type="ECO:0000259" key="11">
    <source>
        <dbReference type="Pfam" id="PF20259"/>
    </source>
</evidence>
<dbReference type="NCBIfam" id="TIGR00420">
    <property type="entry name" value="trmU"/>
    <property type="match status" value="1"/>
</dbReference>
<feature type="site" description="Interaction with tRNA" evidence="9">
    <location>
        <position position="115"/>
    </location>
</feature>
<proteinExistence type="inferred from homology"/>
<dbReference type="AlphaFoldDB" id="A0A9Q7EW06"/>
<evidence type="ECO:0000256" key="2">
    <source>
        <dbReference type="ARBA" id="ARBA00022679"/>
    </source>
</evidence>
<evidence type="ECO:0000256" key="9">
    <source>
        <dbReference type="HAMAP-Rule" id="MF_00144"/>
    </source>
</evidence>
<keyword evidence="3 9" id="KW-0819">tRNA processing</keyword>
<evidence type="ECO:0000256" key="4">
    <source>
        <dbReference type="ARBA" id="ARBA00022741"/>
    </source>
</evidence>
<comment type="function">
    <text evidence="9">Catalyzes the 2-thiolation of uridine at the wobble position (U34) of tRNA, leading to the formation of s(2)U34.</text>
</comment>
<keyword evidence="9" id="KW-0963">Cytoplasm</keyword>
<evidence type="ECO:0000256" key="8">
    <source>
        <dbReference type="ARBA" id="ARBA00051542"/>
    </source>
</evidence>
<reference evidence="13" key="1">
    <citation type="submission" date="2021-04" db="EMBL/GenBank/DDBJ databases">
        <title>A novel Synergistetes isolate from a pyrite-forming mixed culture.</title>
        <authorList>
            <person name="Bunk B."/>
            <person name="Sproer C."/>
            <person name="Spring S."/>
            <person name="Pester M."/>
        </authorList>
    </citation>
    <scope>NUCLEOTIDE SEQUENCE [LARGE SCALE GENOMIC DNA]</scope>
    <source>
        <strain evidence="13">J.5.4.2-T.3.5.2</strain>
    </source>
</reference>
<accession>A0A9Q7EW06</accession>
<dbReference type="KEGG" id="aram:KAR29_02940"/>
<dbReference type="PANTHER" id="PTHR11933:SF5">
    <property type="entry name" value="MITOCHONDRIAL TRNA-SPECIFIC 2-THIOURIDYLASE 1"/>
    <property type="match status" value="1"/>
</dbReference>
<comment type="caution">
    <text evidence="9">Lacks conserved residue(s) required for the propagation of feature annotation.</text>
</comment>
<dbReference type="InterPro" id="IPR004506">
    <property type="entry name" value="MnmA-like"/>
</dbReference>
<feature type="binding site" evidence="9">
    <location>
        <position position="114"/>
    </location>
    <ligand>
        <name>ATP</name>
        <dbReference type="ChEBI" id="CHEBI:30616"/>
    </ligand>
</feature>
<evidence type="ECO:0000256" key="3">
    <source>
        <dbReference type="ARBA" id="ARBA00022694"/>
    </source>
</evidence>
<dbReference type="Gene3D" id="2.40.30.10">
    <property type="entry name" value="Translation factors"/>
    <property type="match status" value="1"/>
</dbReference>
<dbReference type="HAMAP" id="MF_00144">
    <property type="entry name" value="tRNA_thiouridyl_MnmA"/>
    <property type="match status" value="1"/>
</dbReference>
<evidence type="ECO:0000256" key="6">
    <source>
        <dbReference type="ARBA" id="ARBA00022884"/>
    </source>
</evidence>
<dbReference type="CDD" id="cd01998">
    <property type="entry name" value="MnmA_TRMU-like"/>
    <property type="match status" value="1"/>
</dbReference>
<feature type="domain" description="tRNA-specific 2-thiouridylase MnmA-like C-terminal" evidence="10">
    <location>
        <begin position="266"/>
        <end position="333"/>
    </location>
</feature>
<dbReference type="GO" id="GO:0103016">
    <property type="term" value="F:tRNA-uridine 2-sulfurtransferase activity"/>
    <property type="evidence" value="ECO:0007669"/>
    <property type="project" value="UniProtKB-EC"/>
</dbReference>
<dbReference type="NCBIfam" id="NF001138">
    <property type="entry name" value="PRK00143.1"/>
    <property type="match status" value="1"/>
</dbReference>
<dbReference type="Pfam" id="PF03054">
    <property type="entry name" value="tRNA_Me_trans"/>
    <property type="match status" value="1"/>
</dbReference>
<dbReference type="Pfam" id="PF20258">
    <property type="entry name" value="tRNA_Me_trans_C"/>
    <property type="match status" value="1"/>
</dbReference>
<dbReference type="Gene3D" id="3.40.50.620">
    <property type="entry name" value="HUPs"/>
    <property type="match status" value="1"/>
</dbReference>
<sequence length="343" mass="38262">MSSVFLGMSGGVDSAVAAARLVDRGHDVVPVHILLSDSDAGGARERVHRLCRHLRLPLVERDLRDLFRREIVDPFLATYRKGETPNPCIRCNERVKFPSLLDVASDRDDRIATGHYVRIVLGEEGDGLLRAVDRGKDQSYVLYRLDPALLPRLIFPLGMSTKTEVLEEARRRFGDLFDDVAESNDLCFLSSARRKALLRSIPGPIVDREGRHVGRHDGIGLYTVGQRKGLGLAGGPWYVVEIDAEGGCVVVGRKEDLFVRSVYALFPSWHRRPAPGEIFQAQHRYRTEPCRVRMDHVDDRSFSVTYLDRPQPVAPGQSLVLYDGERVLGGGVITKQEEGKTGA</sequence>
<evidence type="ECO:0000313" key="12">
    <source>
        <dbReference type="EMBL" id="QTX32888.1"/>
    </source>
</evidence>
<evidence type="ECO:0000256" key="5">
    <source>
        <dbReference type="ARBA" id="ARBA00022840"/>
    </source>
</evidence>
<comment type="similarity">
    <text evidence="9">Belongs to the MnmA/TRMU family.</text>
</comment>
<dbReference type="EMBL" id="CP072943">
    <property type="protein sequence ID" value="QTX32888.1"/>
    <property type="molecule type" value="Genomic_DNA"/>
</dbReference>
<gene>
    <name evidence="9 12" type="primary">mnmA</name>
    <name evidence="12" type="ORF">KAR29_02940</name>
</gene>
<feature type="site" description="Interaction with tRNA" evidence="9">
    <location>
        <position position="317"/>
    </location>
</feature>
<evidence type="ECO:0000259" key="10">
    <source>
        <dbReference type="Pfam" id="PF20258"/>
    </source>
</evidence>
<dbReference type="SUPFAM" id="SSF52402">
    <property type="entry name" value="Adenine nucleotide alpha hydrolases-like"/>
    <property type="match status" value="1"/>
</dbReference>
<dbReference type="Gene3D" id="2.30.30.280">
    <property type="entry name" value="Adenine nucleotide alpha hydrolases-like domains"/>
    <property type="match status" value="1"/>
</dbReference>
<evidence type="ECO:0000313" key="13">
    <source>
        <dbReference type="Proteomes" id="UP000671879"/>
    </source>
</evidence>
<feature type="region of interest" description="Interaction with tRNA" evidence="9">
    <location>
        <begin position="136"/>
        <end position="138"/>
    </location>
</feature>